<dbReference type="AlphaFoldDB" id="A0A0G1UJW7"/>
<reference evidence="2 3" key="1">
    <citation type="journal article" date="2015" name="Nature">
        <title>rRNA introns, odd ribosomes, and small enigmatic genomes across a large radiation of phyla.</title>
        <authorList>
            <person name="Brown C.T."/>
            <person name="Hug L.A."/>
            <person name="Thomas B.C."/>
            <person name="Sharon I."/>
            <person name="Castelle C.J."/>
            <person name="Singh A."/>
            <person name="Wilkins M.J."/>
            <person name="Williams K.H."/>
            <person name="Banfield J.F."/>
        </authorList>
    </citation>
    <scope>NUCLEOTIDE SEQUENCE [LARGE SCALE GENOMIC DNA]</scope>
</reference>
<gene>
    <name evidence="2" type="ORF">UY22_C0014G0030</name>
</gene>
<protein>
    <submittedName>
        <fullName evidence="2">Uncharacterized protein</fullName>
    </submittedName>
</protein>
<proteinExistence type="predicted"/>
<name>A0A0G1UJW7_9BACT</name>
<sequence>MNENLRVSVDNSLIEETVGYFNSMDFVLPGHTVSVINALVYLGAKFQSENPGMNPAELAEEVSRQVADRTVQGKVAKLLEQLSVGEETAEKIKREVAKLRGEGGN</sequence>
<dbReference type="Proteomes" id="UP000034877">
    <property type="component" value="Unassembled WGS sequence"/>
</dbReference>
<accession>A0A0G1UJW7</accession>
<dbReference type="EMBL" id="LCPE01000014">
    <property type="protein sequence ID" value="KKU94406.1"/>
    <property type="molecule type" value="Genomic_DNA"/>
</dbReference>
<keyword evidence="1" id="KW-0175">Coiled coil</keyword>
<evidence type="ECO:0000313" key="2">
    <source>
        <dbReference type="EMBL" id="KKU94406.1"/>
    </source>
</evidence>
<organism evidence="2 3">
    <name type="scientific">Candidatus Amesbacteria bacterium GW2011_GWC1_48_10</name>
    <dbReference type="NCBI Taxonomy" id="1618365"/>
    <lineage>
        <taxon>Bacteria</taxon>
        <taxon>Candidatus Amesiibacteriota</taxon>
    </lineage>
</organism>
<evidence type="ECO:0000256" key="1">
    <source>
        <dbReference type="SAM" id="Coils"/>
    </source>
</evidence>
<evidence type="ECO:0000313" key="3">
    <source>
        <dbReference type="Proteomes" id="UP000034877"/>
    </source>
</evidence>
<comment type="caution">
    <text evidence="2">The sequence shown here is derived from an EMBL/GenBank/DDBJ whole genome shotgun (WGS) entry which is preliminary data.</text>
</comment>
<feature type="coiled-coil region" evidence="1">
    <location>
        <begin position="75"/>
        <end position="102"/>
    </location>
</feature>